<dbReference type="Pfam" id="PF13692">
    <property type="entry name" value="Glyco_trans_1_4"/>
    <property type="match status" value="1"/>
</dbReference>
<comment type="caution">
    <text evidence="1">The sequence shown here is derived from an EMBL/GenBank/DDBJ whole genome shotgun (WGS) entry which is preliminary data.</text>
</comment>
<proteinExistence type="predicted"/>
<dbReference type="Proteomes" id="UP001156703">
    <property type="component" value="Unassembled WGS sequence"/>
</dbReference>
<accession>A0ABQ5Z4P7</accession>
<dbReference type="RefSeq" id="WP_029942069.1">
    <property type="nucleotide sequence ID" value="NZ_BSOO01000004.1"/>
</dbReference>
<dbReference type="EMBL" id="BSOO01000004">
    <property type="protein sequence ID" value="GLR46971.1"/>
    <property type="molecule type" value="Genomic_DNA"/>
</dbReference>
<organism evidence="1 2">
    <name type="scientific">Sphingomonas astaxanthinifaciens DSM 22298</name>
    <dbReference type="NCBI Taxonomy" id="1123267"/>
    <lineage>
        <taxon>Bacteria</taxon>
        <taxon>Pseudomonadati</taxon>
        <taxon>Pseudomonadota</taxon>
        <taxon>Alphaproteobacteria</taxon>
        <taxon>Sphingomonadales</taxon>
        <taxon>Sphingomonadaceae</taxon>
        <taxon>Sphingomonas</taxon>
    </lineage>
</organism>
<evidence type="ECO:0000313" key="2">
    <source>
        <dbReference type="Proteomes" id="UP001156703"/>
    </source>
</evidence>
<keyword evidence="2" id="KW-1185">Reference proteome</keyword>
<sequence length="406" mass="42843">MSPAPQTAGGLLMVYGRMDTGGIETLIVRLANVVTGRGTRVAVCTSGGPLLDRLDPGVERLDYADESKAIDSAAAWLEANGPATILSFDPISAALALDIETRAGAALAPTHLSGVFHPRAYFMTGSRKDRIALNRLVARAVGDERLFFMNEEARDEHGRVLGVGQGSAILPLPIAEQPAQWSASTRPALRLVSVGRLVDFKAFVLAIPGIVRDLAAQGIDARWDIYGDGPLKGELEGLIAASRSDRVRLLGLLPYENFAATVAGYDLFVGMGTAALEAAMLGVPTIVATESSASTSHGYLHDLPFGNVGERRTDLPAHELGEMIARFAALGEDGRAALSEASRAAARRFSTDHFLAALEALGARTGENASPLRKRVAAALYRLATRSAGIRLARRLRALARSGGAS</sequence>
<evidence type="ECO:0000313" key="1">
    <source>
        <dbReference type="EMBL" id="GLR46971.1"/>
    </source>
</evidence>
<protein>
    <submittedName>
        <fullName evidence="1">Uncharacterized protein</fullName>
    </submittedName>
</protein>
<dbReference type="SUPFAM" id="SSF53756">
    <property type="entry name" value="UDP-Glycosyltransferase/glycogen phosphorylase"/>
    <property type="match status" value="1"/>
</dbReference>
<dbReference type="PANTHER" id="PTHR12526">
    <property type="entry name" value="GLYCOSYLTRANSFERASE"/>
    <property type="match status" value="1"/>
</dbReference>
<reference evidence="2" key="1">
    <citation type="journal article" date="2019" name="Int. J. Syst. Evol. Microbiol.">
        <title>The Global Catalogue of Microorganisms (GCM) 10K type strain sequencing project: providing services to taxonomists for standard genome sequencing and annotation.</title>
        <authorList>
            <consortium name="The Broad Institute Genomics Platform"/>
            <consortium name="The Broad Institute Genome Sequencing Center for Infectious Disease"/>
            <person name="Wu L."/>
            <person name="Ma J."/>
        </authorList>
    </citation>
    <scope>NUCLEOTIDE SEQUENCE [LARGE SCALE GENOMIC DNA]</scope>
    <source>
        <strain evidence="2">NBRC 102146</strain>
    </source>
</reference>
<gene>
    <name evidence="1" type="ORF">GCM10007925_06820</name>
</gene>
<dbReference type="PANTHER" id="PTHR12526:SF630">
    <property type="entry name" value="GLYCOSYLTRANSFERASE"/>
    <property type="match status" value="1"/>
</dbReference>
<dbReference type="Gene3D" id="3.40.50.2000">
    <property type="entry name" value="Glycogen Phosphorylase B"/>
    <property type="match status" value="2"/>
</dbReference>
<name>A0ABQ5Z4P7_9SPHN</name>